<reference evidence="1" key="1">
    <citation type="submission" date="2020-05" db="EMBL/GenBank/DDBJ databases">
        <title>Large-scale comparative analyses of tick genomes elucidate their genetic diversity and vector capacities.</title>
        <authorList>
            <person name="Jia N."/>
            <person name="Wang J."/>
            <person name="Shi W."/>
            <person name="Du L."/>
            <person name="Sun Y."/>
            <person name="Zhan W."/>
            <person name="Jiang J."/>
            <person name="Wang Q."/>
            <person name="Zhang B."/>
            <person name="Ji P."/>
            <person name="Sakyi L.B."/>
            <person name="Cui X."/>
            <person name="Yuan T."/>
            <person name="Jiang B."/>
            <person name="Yang W."/>
            <person name="Lam T.T.-Y."/>
            <person name="Chang Q."/>
            <person name="Ding S."/>
            <person name="Wang X."/>
            <person name="Zhu J."/>
            <person name="Ruan X."/>
            <person name="Zhao L."/>
            <person name="Wei J."/>
            <person name="Que T."/>
            <person name="Du C."/>
            <person name="Cheng J."/>
            <person name="Dai P."/>
            <person name="Han X."/>
            <person name="Huang E."/>
            <person name="Gao Y."/>
            <person name="Liu J."/>
            <person name="Shao H."/>
            <person name="Ye R."/>
            <person name="Li L."/>
            <person name="Wei W."/>
            <person name="Wang X."/>
            <person name="Wang C."/>
            <person name="Yang T."/>
            <person name="Huo Q."/>
            <person name="Li W."/>
            <person name="Guo W."/>
            <person name="Chen H."/>
            <person name="Zhou L."/>
            <person name="Ni X."/>
            <person name="Tian J."/>
            <person name="Zhou Y."/>
            <person name="Sheng Y."/>
            <person name="Liu T."/>
            <person name="Pan Y."/>
            <person name="Xia L."/>
            <person name="Li J."/>
            <person name="Zhao F."/>
            <person name="Cao W."/>
        </authorList>
    </citation>
    <scope>NUCLEOTIDE SEQUENCE</scope>
    <source>
        <strain evidence="1">Hyas-2018</strain>
    </source>
</reference>
<protein>
    <submittedName>
        <fullName evidence="1">Uncharacterized protein</fullName>
    </submittedName>
</protein>
<accession>A0ACB7TJJ3</accession>
<proteinExistence type="predicted"/>
<evidence type="ECO:0000313" key="2">
    <source>
        <dbReference type="Proteomes" id="UP000821845"/>
    </source>
</evidence>
<dbReference type="EMBL" id="CM023481">
    <property type="protein sequence ID" value="KAH6947341.1"/>
    <property type="molecule type" value="Genomic_DNA"/>
</dbReference>
<gene>
    <name evidence="1" type="ORF">HPB50_018467</name>
</gene>
<comment type="caution">
    <text evidence="1">The sequence shown here is derived from an EMBL/GenBank/DDBJ whole genome shotgun (WGS) entry which is preliminary data.</text>
</comment>
<name>A0ACB7TJJ3_HYAAI</name>
<dbReference type="Proteomes" id="UP000821845">
    <property type="component" value="Chromosome 1"/>
</dbReference>
<organism evidence="1 2">
    <name type="scientific">Hyalomma asiaticum</name>
    <name type="common">Tick</name>
    <dbReference type="NCBI Taxonomy" id="266040"/>
    <lineage>
        <taxon>Eukaryota</taxon>
        <taxon>Metazoa</taxon>
        <taxon>Ecdysozoa</taxon>
        <taxon>Arthropoda</taxon>
        <taxon>Chelicerata</taxon>
        <taxon>Arachnida</taxon>
        <taxon>Acari</taxon>
        <taxon>Parasitiformes</taxon>
        <taxon>Ixodida</taxon>
        <taxon>Ixodoidea</taxon>
        <taxon>Ixodidae</taxon>
        <taxon>Hyalomminae</taxon>
        <taxon>Hyalomma</taxon>
    </lineage>
</organism>
<evidence type="ECO:0000313" key="1">
    <source>
        <dbReference type="EMBL" id="KAH6947341.1"/>
    </source>
</evidence>
<sequence length="260" mass="28182">MFDYLYHASSLDHNAAVNVGKPAAVAAVDRSGQEKRKSGGDTGTKKSDKAQKGSPESVESSHERLDADLSAARTYTGVTGGVHRARGSPAGPVQDARPGVGQFPRGSPRGVQIATRAAFVKLPSSVGTQLPEFERCCCSRRHRRQRATASSTRGSIAEAPTPLVRVLPIPHKQNRCQGTSREQRKTVPTSCASKRADVYRPLRHCVVDAIGRRRYRSPGGDDRPGREDEGHSVRANPAHVDYVYDDVFVYGVVELLSQIT</sequence>
<keyword evidence="2" id="KW-1185">Reference proteome</keyword>